<dbReference type="AlphaFoldDB" id="A0A1H6DL20"/>
<keyword evidence="6" id="KW-1185">Reference proteome</keyword>
<dbReference type="InterPro" id="IPR017871">
    <property type="entry name" value="ABC_transporter-like_CS"/>
</dbReference>
<evidence type="ECO:0000313" key="6">
    <source>
        <dbReference type="Proteomes" id="UP000236745"/>
    </source>
</evidence>
<dbReference type="InterPro" id="IPR003593">
    <property type="entry name" value="AAA+_ATPase"/>
</dbReference>
<evidence type="ECO:0000259" key="4">
    <source>
        <dbReference type="PROSITE" id="PS50893"/>
    </source>
</evidence>
<sequence length="338" mass="37405">MSQLTIRQVSKSFGNSQILRDITLDVETGSIMTLLGPSGCGKTTLLRIIAGLETPDSGLIRAGDREFVDCAKGIILPPQQRRLGFVFQDYGLWPHMSVAKNIAFPLKMLKLPRHEIDSRIAEVLSAVRLTEHAAKLPEQLSGGQKQRVSIARALAARPTLILFDEPLSNLDANLREELGQEIRQLAQQFGQTCVNVTHDRREAQLLSDRIALMKDGVCHQYGRPEELFRAPVDSWAARFLDAGNILPARVLPELSDAKAEVMIPRSALRLADNTAKMDQGKDEGIEATVLSSLYIDDRYEVVAVVAGHPVKLFTDRLLSAGQPVRINVARETLLSYPR</sequence>
<keyword evidence="3 5" id="KW-0067">ATP-binding</keyword>
<dbReference type="PANTHER" id="PTHR42781">
    <property type="entry name" value="SPERMIDINE/PUTRESCINE IMPORT ATP-BINDING PROTEIN POTA"/>
    <property type="match status" value="1"/>
</dbReference>
<dbReference type="Proteomes" id="UP000236745">
    <property type="component" value="Unassembled WGS sequence"/>
</dbReference>
<organism evidence="5 6">
    <name type="scientific">Marinobacterium lutimaris</name>
    <dbReference type="NCBI Taxonomy" id="568106"/>
    <lineage>
        <taxon>Bacteria</taxon>
        <taxon>Pseudomonadati</taxon>
        <taxon>Pseudomonadota</taxon>
        <taxon>Gammaproteobacteria</taxon>
        <taxon>Oceanospirillales</taxon>
        <taxon>Oceanospirillaceae</taxon>
        <taxon>Marinobacterium</taxon>
    </lineage>
</organism>
<protein>
    <submittedName>
        <fullName evidence="5">Iron(III) transport system ATP-binding protein</fullName>
    </submittedName>
</protein>
<dbReference type="PANTHER" id="PTHR42781:SF9">
    <property type="entry name" value="AMINO ACID ABC TRANSPORTER, ATP-BINDING PROTEIN-RELATED"/>
    <property type="match status" value="1"/>
</dbReference>
<dbReference type="Gene3D" id="3.40.50.300">
    <property type="entry name" value="P-loop containing nucleotide triphosphate hydrolases"/>
    <property type="match status" value="1"/>
</dbReference>
<dbReference type="PROSITE" id="PS50893">
    <property type="entry name" value="ABC_TRANSPORTER_2"/>
    <property type="match status" value="1"/>
</dbReference>
<reference evidence="5 6" key="1">
    <citation type="submission" date="2016-10" db="EMBL/GenBank/DDBJ databases">
        <authorList>
            <person name="de Groot N.N."/>
        </authorList>
    </citation>
    <scope>NUCLEOTIDE SEQUENCE [LARGE SCALE GENOMIC DNA]</scope>
    <source>
        <strain evidence="5 6">DSM 22012</strain>
    </source>
</reference>
<dbReference type="InterPro" id="IPR027417">
    <property type="entry name" value="P-loop_NTPase"/>
</dbReference>
<keyword evidence="1" id="KW-0813">Transport</keyword>
<evidence type="ECO:0000256" key="3">
    <source>
        <dbReference type="ARBA" id="ARBA00022840"/>
    </source>
</evidence>
<dbReference type="SMART" id="SM00382">
    <property type="entry name" value="AAA"/>
    <property type="match status" value="1"/>
</dbReference>
<gene>
    <name evidence="5" type="ORF">SAMN05444390_107127</name>
</gene>
<feature type="domain" description="ABC transporter" evidence="4">
    <location>
        <begin position="4"/>
        <end position="240"/>
    </location>
</feature>
<dbReference type="GO" id="GO:0005524">
    <property type="term" value="F:ATP binding"/>
    <property type="evidence" value="ECO:0007669"/>
    <property type="project" value="UniProtKB-KW"/>
</dbReference>
<dbReference type="InterPro" id="IPR050093">
    <property type="entry name" value="ABC_SmlMolc_Importer"/>
</dbReference>
<dbReference type="PROSITE" id="PS00211">
    <property type="entry name" value="ABC_TRANSPORTER_1"/>
    <property type="match status" value="1"/>
</dbReference>
<accession>A0A1H6DL20</accession>
<dbReference type="EMBL" id="FNVQ01000007">
    <property type="protein sequence ID" value="SEG86137.1"/>
    <property type="molecule type" value="Genomic_DNA"/>
</dbReference>
<dbReference type="Pfam" id="PF00005">
    <property type="entry name" value="ABC_tran"/>
    <property type="match status" value="1"/>
</dbReference>
<dbReference type="OrthoDB" id="9802264at2"/>
<evidence type="ECO:0000256" key="1">
    <source>
        <dbReference type="ARBA" id="ARBA00022448"/>
    </source>
</evidence>
<dbReference type="GO" id="GO:0015697">
    <property type="term" value="P:quaternary ammonium group transport"/>
    <property type="evidence" value="ECO:0007669"/>
    <property type="project" value="UniProtKB-ARBA"/>
</dbReference>
<evidence type="ECO:0000256" key="2">
    <source>
        <dbReference type="ARBA" id="ARBA00022741"/>
    </source>
</evidence>
<proteinExistence type="predicted"/>
<dbReference type="SUPFAM" id="SSF52540">
    <property type="entry name" value="P-loop containing nucleoside triphosphate hydrolases"/>
    <property type="match status" value="1"/>
</dbReference>
<dbReference type="GO" id="GO:0016887">
    <property type="term" value="F:ATP hydrolysis activity"/>
    <property type="evidence" value="ECO:0007669"/>
    <property type="project" value="InterPro"/>
</dbReference>
<dbReference type="InterPro" id="IPR003439">
    <property type="entry name" value="ABC_transporter-like_ATP-bd"/>
</dbReference>
<dbReference type="FunFam" id="3.40.50.300:FF:000425">
    <property type="entry name" value="Probable ABC transporter, ATP-binding subunit"/>
    <property type="match status" value="1"/>
</dbReference>
<dbReference type="RefSeq" id="WP_104005586.1">
    <property type="nucleotide sequence ID" value="NZ_FNVQ01000007.1"/>
</dbReference>
<evidence type="ECO:0000313" key="5">
    <source>
        <dbReference type="EMBL" id="SEG86137.1"/>
    </source>
</evidence>
<name>A0A1H6DL20_9GAMM</name>
<keyword evidence="2" id="KW-0547">Nucleotide-binding</keyword>